<organism evidence="2">
    <name type="scientific">Halomonas campaniensis</name>
    <dbReference type="NCBI Taxonomy" id="213554"/>
    <lineage>
        <taxon>Bacteria</taxon>
        <taxon>Pseudomonadati</taxon>
        <taxon>Pseudomonadota</taxon>
        <taxon>Gammaproteobacteria</taxon>
        <taxon>Oceanospirillales</taxon>
        <taxon>Halomonadaceae</taxon>
        <taxon>Halomonas</taxon>
    </lineage>
</organism>
<dbReference type="GO" id="GO:0016787">
    <property type="term" value="F:hydrolase activity"/>
    <property type="evidence" value="ECO:0007669"/>
    <property type="project" value="UniProtKB-KW"/>
</dbReference>
<comment type="caution">
    <text evidence="2">The sequence shown here is derived from an EMBL/GenBank/DDBJ whole genome shotgun (WGS) entry which is preliminary data.</text>
</comment>
<keyword evidence="1" id="KW-1133">Transmembrane helix</keyword>
<keyword evidence="2" id="KW-0378">Hydrolase</keyword>
<gene>
    <name evidence="2" type="ORF">DEO68_18585</name>
</gene>
<accession>A0A3D0KLP6</accession>
<name>A0A3D0KLP6_9GAMM</name>
<keyword evidence="1" id="KW-0812">Transmembrane</keyword>
<dbReference type="InterPro" id="IPR053170">
    <property type="entry name" value="Transcription_regulator"/>
</dbReference>
<dbReference type="Pfam" id="PF04307">
    <property type="entry name" value="YdjM"/>
    <property type="match status" value="1"/>
</dbReference>
<evidence type="ECO:0000313" key="2">
    <source>
        <dbReference type="EMBL" id="HCA04121.1"/>
    </source>
</evidence>
<proteinExistence type="predicted"/>
<feature type="transmembrane region" description="Helical" evidence="1">
    <location>
        <begin position="57"/>
        <end position="75"/>
    </location>
</feature>
<keyword evidence="1" id="KW-0472">Membrane</keyword>
<dbReference type="EMBL" id="DOTR01000103">
    <property type="protein sequence ID" value="HCA04121.1"/>
    <property type="molecule type" value="Genomic_DNA"/>
</dbReference>
<dbReference type="PANTHER" id="PTHR40031:SF1">
    <property type="entry name" value="MEMBRANE-BOUND METAL-DEPENDENT HYDROLASE"/>
    <property type="match status" value="1"/>
</dbReference>
<sequence length="356" mass="39122">MDSVTQAALGAAIGGAILGKRLGRKAILMGAVLGTLPDLDVMLDYGDAVANVTEHRSFSHSLFVLTGLATIVALLCQRFIPARDISLGRWWCFFVLCLTTHPVLDSFTTYGTQLFWPLDMPPIAWPIVFIIDPFYTLPLLVALTIAIAAKKVRRACTIGLVVSSMYLLLAAGAKWSVEQRLTPALADAGLQAAPVLIQPTPFNIALWRATVIDGDRYFESLISVFDNQDAPTLEAIKRNVVLEESVLASPLGQRLTWFTGPFLRYDTLLIDGQETLIATDIRLGFPGFHPFSFTLATWKDGSWHPADISEQLATSREPRLEILSRLAARAIGDNTALCASDFIEAQWRAEPSLYRC</sequence>
<protein>
    <submittedName>
        <fullName evidence="2">Hydrolase</fullName>
    </submittedName>
</protein>
<feature type="transmembrane region" description="Helical" evidence="1">
    <location>
        <begin position="155"/>
        <end position="175"/>
    </location>
</feature>
<evidence type="ECO:0000256" key="1">
    <source>
        <dbReference type="SAM" id="Phobius"/>
    </source>
</evidence>
<feature type="transmembrane region" description="Helical" evidence="1">
    <location>
        <begin position="124"/>
        <end position="148"/>
    </location>
</feature>
<reference evidence="2" key="1">
    <citation type="journal article" date="2018" name="Nat. Biotechnol.">
        <title>A standardized bacterial taxonomy based on genome phylogeny substantially revises the tree of life.</title>
        <authorList>
            <person name="Parks D.H."/>
            <person name="Chuvochina M."/>
            <person name="Waite D.W."/>
            <person name="Rinke C."/>
            <person name="Skarshewski A."/>
            <person name="Chaumeil P.A."/>
            <person name="Hugenholtz P."/>
        </authorList>
    </citation>
    <scope>NUCLEOTIDE SEQUENCE [LARGE SCALE GENOMIC DNA]</scope>
    <source>
        <strain evidence="2">UBA11284</strain>
    </source>
</reference>
<dbReference type="InterPro" id="IPR007404">
    <property type="entry name" value="YdjM-like"/>
</dbReference>
<feature type="transmembrane region" description="Helical" evidence="1">
    <location>
        <begin position="87"/>
        <end position="104"/>
    </location>
</feature>
<dbReference type="PANTHER" id="PTHR40031">
    <property type="entry name" value="HYPOTHETICAL MEMBRANE SPANNING PROTEIN"/>
    <property type="match status" value="1"/>
</dbReference>
<dbReference type="AlphaFoldDB" id="A0A3D0KLP6"/>